<evidence type="ECO:0000313" key="3">
    <source>
        <dbReference type="Proteomes" id="UP000069001"/>
    </source>
</evidence>
<feature type="transmembrane region" description="Helical" evidence="1">
    <location>
        <begin position="128"/>
        <end position="151"/>
    </location>
</feature>
<dbReference type="RefSeq" id="WP_059732058.1">
    <property type="nucleotide sequence ID" value="NZ_LOYH01000092.1"/>
</dbReference>
<evidence type="ECO:0000313" key="2">
    <source>
        <dbReference type="EMBL" id="KVK74967.1"/>
    </source>
</evidence>
<gene>
    <name evidence="2" type="ORF">WS90_27945</name>
</gene>
<organism evidence="2 3">
    <name type="scientific">Burkholderia cepacia</name>
    <name type="common">Pseudomonas cepacia</name>
    <dbReference type="NCBI Taxonomy" id="292"/>
    <lineage>
        <taxon>Bacteria</taxon>
        <taxon>Pseudomonadati</taxon>
        <taxon>Pseudomonadota</taxon>
        <taxon>Betaproteobacteria</taxon>
        <taxon>Burkholderiales</taxon>
        <taxon>Burkholderiaceae</taxon>
        <taxon>Burkholderia</taxon>
        <taxon>Burkholderia cepacia complex</taxon>
    </lineage>
</organism>
<accession>A0A103Z7Q9</accession>
<feature type="transmembrane region" description="Helical" evidence="1">
    <location>
        <begin position="103"/>
        <end position="122"/>
    </location>
</feature>
<proteinExistence type="predicted"/>
<dbReference type="AlphaFoldDB" id="A0A103Z7Q9"/>
<keyword evidence="1" id="KW-1133">Transmembrane helix</keyword>
<sequence>MPNHTTLIESTIDRIDTNLVRIEADIRKVPLYRLTMQNACYFIAADDIDAEAFKQIDRLQPGMAVRACIFDDRGRHRIAWLRSSDLAIAPYDALGQKSRNLTLLTWASIVFVLSLLIGAAVFRSGWAFVGALALFASIISLLGILLAIAGLSDLAFRPQRREAQEKWRYEPAAFTMERSNG</sequence>
<name>A0A103Z7Q9_BURCE</name>
<evidence type="ECO:0000256" key="1">
    <source>
        <dbReference type="SAM" id="Phobius"/>
    </source>
</evidence>
<dbReference type="EMBL" id="LOYH01000092">
    <property type="protein sequence ID" value="KVK74967.1"/>
    <property type="molecule type" value="Genomic_DNA"/>
</dbReference>
<keyword evidence="1" id="KW-0812">Transmembrane</keyword>
<reference evidence="2 3" key="1">
    <citation type="submission" date="2015-11" db="EMBL/GenBank/DDBJ databases">
        <title>Expanding the genomic diversity of Burkholderia species for the development of highly accurate diagnostics.</title>
        <authorList>
            <person name="Sahl J."/>
            <person name="Keim P."/>
            <person name="Wagner D."/>
        </authorList>
    </citation>
    <scope>NUCLEOTIDE SEQUENCE [LARGE SCALE GENOMIC DNA]</scope>
    <source>
        <strain evidence="2 3">MSMB1302</strain>
    </source>
</reference>
<comment type="caution">
    <text evidence="2">The sequence shown here is derived from an EMBL/GenBank/DDBJ whole genome shotgun (WGS) entry which is preliminary data.</text>
</comment>
<dbReference type="Proteomes" id="UP000069001">
    <property type="component" value="Unassembled WGS sequence"/>
</dbReference>
<keyword evidence="1" id="KW-0472">Membrane</keyword>
<protein>
    <submittedName>
        <fullName evidence="2">Uncharacterized protein</fullName>
    </submittedName>
</protein>